<evidence type="ECO:0000313" key="2">
    <source>
        <dbReference type="EMBL" id="MPN24388.1"/>
    </source>
</evidence>
<gene>
    <name evidence="2" type="ORF">SDC9_171786</name>
</gene>
<name>A0A645GBT6_9ZZZZ</name>
<dbReference type="AlphaFoldDB" id="A0A645GBT6"/>
<proteinExistence type="predicted"/>
<sequence>MFAHPRKQVVIPPAREDAGRNPLHKAAKDEAIVIIHIIDHGKVEVYVWNTVEREHLTDPSETLKRLPAATREIESFHRIKRRFQRSAGCNQRAQASLRNIAEAKLRRERGELMLVFFADGVQQPLTLRVTDWLLRQHAGEHTDI</sequence>
<dbReference type="EMBL" id="VSSQ01073227">
    <property type="protein sequence ID" value="MPN24388.1"/>
    <property type="molecule type" value="Genomic_DNA"/>
</dbReference>
<organism evidence="2">
    <name type="scientific">bioreactor metagenome</name>
    <dbReference type="NCBI Taxonomy" id="1076179"/>
    <lineage>
        <taxon>unclassified sequences</taxon>
        <taxon>metagenomes</taxon>
        <taxon>ecological metagenomes</taxon>
    </lineage>
</organism>
<accession>A0A645GBT6</accession>
<protein>
    <submittedName>
        <fullName evidence="2">Uncharacterized protein</fullName>
    </submittedName>
</protein>
<evidence type="ECO:0000256" key="1">
    <source>
        <dbReference type="SAM" id="MobiDB-lite"/>
    </source>
</evidence>
<feature type="region of interest" description="Disordered" evidence="1">
    <location>
        <begin position="1"/>
        <end position="20"/>
    </location>
</feature>
<reference evidence="2" key="1">
    <citation type="submission" date="2019-08" db="EMBL/GenBank/DDBJ databases">
        <authorList>
            <person name="Kucharzyk K."/>
            <person name="Murdoch R.W."/>
            <person name="Higgins S."/>
            <person name="Loffler F."/>
        </authorList>
    </citation>
    <scope>NUCLEOTIDE SEQUENCE</scope>
</reference>
<comment type="caution">
    <text evidence="2">The sequence shown here is derived from an EMBL/GenBank/DDBJ whole genome shotgun (WGS) entry which is preliminary data.</text>
</comment>